<dbReference type="Pfam" id="PF10698">
    <property type="entry name" value="DUF2505"/>
    <property type="match status" value="1"/>
</dbReference>
<accession>A0A1G7UX64</accession>
<evidence type="ECO:0000313" key="1">
    <source>
        <dbReference type="EMBL" id="SDG51729.1"/>
    </source>
</evidence>
<evidence type="ECO:0008006" key="3">
    <source>
        <dbReference type="Google" id="ProtNLM"/>
    </source>
</evidence>
<name>A0A1G7UX64_9ACTN</name>
<dbReference type="InterPro" id="IPR019639">
    <property type="entry name" value="DUF2505"/>
</dbReference>
<organism evidence="1 2">
    <name type="scientific">Klenkia brasiliensis</name>
    <dbReference type="NCBI Taxonomy" id="333142"/>
    <lineage>
        <taxon>Bacteria</taxon>
        <taxon>Bacillati</taxon>
        <taxon>Actinomycetota</taxon>
        <taxon>Actinomycetes</taxon>
        <taxon>Geodermatophilales</taxon>
        <taxon>Geodermatophilaceae</taxon>
        <taxon>Klenkia</taxon>
    </lineage>
</organism>
<protein>
    <recommendedName>
        <fullName evidence="3">DUF2505 domain-containing protein</fullName>
    </recommendedName>
</protein>
<evidence type="ECO:0000313" key="2">
    <source>
        <dbReference type="Proteomes" id="UP000198863"/>
    </source>
</evidence>
<proteinExistence type="predicted"/>
<dbReference type="AlphaFoldDB" id="A0A1G7UX64"/>
<gene>
    <name evidence="1" type="ORF">SAMN05660324_2799</name>
</gene>
<dbReference type="OrthoDB" id="3266819at2"/>
<dbReference type="EMBL" id="FNCF01000004">
    <property type="protein sequence ID" value="SDG51729.1"/>
    <property type="molecule type" value="Genomic_DNA"/>
</dbReference>
<keyword evidence="2" id="KW-1185">Reference proteome</keyword>
<sequence>MPFRHETPVTAPAATVVATLTDEAFVRAFLADLGAEVRDVQVGEGRTTARYTVPTQGIPEVFARFVGDRVELTDVRTWTVDGDTATGTVLVTASVFGRDVRLEGDRCIAGGTLTTTGRSHVDAPFVGRKAEGGVDELAVVVMKKEAGTLGRRLS</sequence>
<dbReference type="Proteomes" id="UP000198863">
    <property type="component" value="Unassembled WGS sequence"/>
</dbReference>
<reference evidence="2" key="1">
    <citation type="submission" date="2016-10" db="EMBL/GenBank/DDBJ databases">
        <authorList>
            <person name="Varghese N."/>
            <person name="Submissions S."/>
        </authorList>
    </citation>
    <scope>NUCLEOTIDE SEQUENCE [LARGE SCALE GENOMIC DNA]</scope>
    <source>
        <strain evidence="2">DSM 44526</strain>
    </source>
</reference>